<organism evidence="1 2">
    <name type="scientific">Violaceomyces palustris</name>
    <dbReference type="NCBI Taxonomy" id="1673888"/>
    <lineage>
        <taxon>Eukaryota</taxon>
        <taxon>Fungi</taxon>
        <taxon>Dikarya</taxon>
        <taxon>Basidiomycota</taxon>
        <taxon>Ustilaginomycotina</taxon>
        <taxon>Ustilaginomycetes</taxon>
        <taxon>Violaceomycetales</taxon>
        <taxon>Violaceomycetaceae</taxon>
        <taxon>Violaceomyces</taxon>
    </lineage>
</organism>
<evidence type="ECO:0000313" key="1">
    <source>
        <dbReference type="EMBL" id="PWN48844.1"/>
    </source>
</evidence>
<accession>A0ACD0NSS0</accession>
<sequence length="1510" mass="162021">MSGHLPPTSVKLPEPWRPPQAQTRQDYFDKLSPSDHGIPGRYRSSSVFDSQPGSVASGRGVGGGRTPLWSPNHTPGHQSSGHHFPFPTQRSPRSSNSVNERGIHQPGADVLRNGQQHPHGHRPRAGSPPPTYAPSAAPSFPTSASAPSLSSVGQGARPYSPQGPIPDLTSSSTSGSQQHHKKHHHLQGSTSSEVASASRGWQDYASNPNAPSPGGSASSKAGFSKNIAPPHVDGRPTDYLHPRNRTYATSQGPSPSHSYSHWDSQLGSERSSSWTKHNESTSPPSHHRSEAAPKMSFADPAPGGEADGRHRYNREGKNDHNGISQEARINRGDESSSPATNPATLTNQKKGTSPQAKVTSLAAHKGQDRSRGRSADARHESSTQIGFETRDRSPGRSHPLYGRVDHDEVEDEEDEEEDELEDDADATKEEHDNVLSNPLKLLAQASDAASAKIENGRVESGGRNSIAAAETMGLLAPSSQSSRLATSAAVNLTGLGKPLYGASRLEDMGPPKYWASRTLPPLHPSATASPGPDFGFRSSSRAFPPAFLGNSGRSRSFPATTDLNNEKHSEGSADSATSVGALVSDRVQFFGRSNAITPSTLDHDAWEYREGKARARVRYGNGYSPGGPADMASPGSGSLDAGSVGSAAKGGIVTIGSRSSADNPASDDGIVAILGKRKRSRSRASKAPAIRRKRISASVTGWDTDGDTPVDSRGHASSGIKGNQPSASAQDSGKENGNGSSGEGEAGASRKDYFNLSLFHSKLDDQDGQDPVEVGLVELKEVEKLFDIFFARINPILDLFDPFLHSVAYVRARSAFLTTVISSMAARFSDTPRDAEIASTLDKHWQDNILPLILLGGYKSVEISQAFLILTTYHKPTNRLVDDRSWQFLGFAIRTATEVGVNRKVTPSSVSTMYNEQVCRRVRNRERLWFNLFLYDRTLSAQTGRPWTISEDRMIAQSSMWHRQDFALPEDVSLVSLIKLRRITAQHAETFDMYISSPDRLDGPQNTLALGVGEQSRVERRLAGLEFFRKNANADLERWKETWCMNSEEKIKEVDTSTPAGKYLVRWAPTAKLFYYHSRLLINSLVLQATEEHQDSILHSPVSVDCWTSAIALIDTVLHDFKEEGIVTCSNDRVVMAVYAAVSALRLTKLDRQYPFVKKDTIIELVRPYGRYLRYILHAWEPSAASTSPGETPSDPITAENQDEKSAERVEQAKELPAVSIPSEKETSEKDGSEGVDRAPQAITSDPAASSKDEEKPLESRKDEHASPVLKDKTKVQSRPTSAAGQNEAGLVFSAGSGTELVATVCDKTPAKESTGLSRADYGMDVDPQPIVSKPNSSPPLRDEQVSDAVAQLVAGVEMGQDLGSSGMVNSGGANWQPSASNLPLAMKDGTEGLGATTVAPFPNPALLNNAGVPTAPVTMMPTGPLDDGQAVAAAAAAAAAVAGVVNNPAGQTSRGGAAVAVAPANEVDTAALASDEAIERMWNYMTSFEPSGLSSAFWQPQTTWNLGGQ</sequence>
<keyword evidence="2" id="KW-1185">Reference proteome</keyword>
<reference evidence="1 2" key="1">
    <citation type="journal article" date="2018" name="Mol. Biol. Evol.">
        <title>Broad Genomic Sampling Reveals a Smut Pathogenic Ancestry of the Fungal Clade Ustilaginomycotina.</title>
        <authorList>
            <person name="Kijpornyongpan T."/>
            <person name="Mondo S.J."/>
            <person name="Barry K."/>
            <person name="Sandor L."/>
            <person name="Lee J."/>
            <person name="Lipzen A."/>
            <person name="Pangilinan J."/>
            <person name="LaButti K."/>
            <person name="Hainaut M."/>
            <person name="Henrissat B."/>
            <person name="Grigoriev I.V."/>
            <person name="Spatafora J.W."/>
            <person name="Aime M.C."/>
        </authorList>
    </citation>
    <scope>NUCLEOTIDE SEQUENCE [LARGE SCALE GENOMIC DNA]</scope>
    <source>
        <strain evidence="1 2">SA 807</strain>
    </source>
</reference>
<name>A0ACD0NSS0_9BASI</name>
<gene>
    <name evidence="1" type="ORF">IE53DRAFT_412032</name>
</gene>
<protein>
    <submittedName>
        <fullName evidence="1">Uncharacterized protein</fullName>
    </submittedName>
</protein>
<proteinExistence type="predicted"/>
<dbReference type="EMBL" id="KZ820134">
    <property type="protein sequence ID" value="PWN48844.1"/>
    <property type="molecule type" value="Genomic_DNA"/>
</dbReference>
<dbReference type="Proteomes" id="UP000245626">
    <property type="component" value="Unassembled WGS sequence"/>
</dbReference>
<evidence type="ECO:0000313" key="2">
    <source>
        <dbReference type="Proteomes" id="UP000245626"/>
    </source>
</evidence>